<evidence type="ECO:0000256" key="2">
    <source>
        <dbReference type="ARBA" id="ARBA00023125"/>
    </source>
</evidence>
<dbReference type="InterPro" id="IPR028082">
    <property type="entry name" value="Peripla_BP_I"/>
</dbReference>
<dbReference type="HOGENOM" id="CLU_037628_6_0_9"/>
<proteinExistence type="predicted"/>
<dbReference type="SUPFAM" id="SSF53822">
    <property type="entry name" value="Periplasmic binding protein-like I"/>
    <property type="match status" value="1"/>
</dbReference>
<dbReference type="Pfam" id="PF00532">
    <property type="entry name" value="Peripla_BP_1"/>
    <property type="match status" value="1"/>
</dbReference>
<gene>
    <name evidence="5" type="ORF">BACPEC_00410</name>
</gene>
<dbReference type="CDD" id="cd01392">
    <property type="entry name" value="HTH_LacI"/>
    <property type="match status" value="1"/>
</dbReference>
<evidence type="ECO:0000313" key="5">
    <source>
        <dbReference type="EMBL" id="EEC58663.1"/>
    </source>
</evidence>
<protein>
    <recommendedName>
        <fullName evidence="4">HTH lacI-type domain-containing protein</fullName>
    </recommendedName>
</protein>
<name>B7AP06_9FIRM</name>
<organism evidence="5 6">
    <name type="scientific">[Bacteroides] pectinophilus ATCC 43243</name>
    <dbReference type="NCBI Taxonomy" id="483218"/>
    <lineage>
        <taxon>Bacteria</taxon>
        <taxon>Bacillati</taxon>
        <taxon>Bacillota</taxon>
        <taxon>Clostridia</taxon>
        <taxon>Eubacteriales</taxon>
    </lineage>
</organism>
<dbReference type="InterPro" id="IPR000843">
    <property type="entry name" value="HTH_LacI"/>
</dbReference>
<dbReference type="PROSITE" id="PS50932">
    <property type="entry name" value="HTH_LACI_2"/>
    <property type="match status" value="1"/>
</dbReference>
<dbReference type="SMART" id="SM00354">
    <property type="entry name" value="HTH_LACI"/>
    <property type="match status" value="1"/>
</dbReference>
<evidence type="ECO:0000313" key="6">
    <source>
        <dbReference type="Proteomes" id="UP000003136"/>
    </source>
</evidence>
<dbReference type="Gene3D" id="3.40.50.2300">
    <property type="match status" value="2"/>
</dbReference>
<feature type="domain" description="HTH lacI-type" evidence="4">
    <location>
        <begin position="7"/>
        <end position="61"/>
    </location>
</feature>
<evidence type="ECO:0000259" key="4">
    <source>
        <dbReference type="PROSITE" id="PS50932"/>
    </source>
</evidence>
<dbReference type="GO" id="GO:0003700">
    <property type="term" value="F:DNA-binding transcription factor activity"/>
    <property type="evidence" value="ECO:0007669"/>
    <property type="project" value="TreeGrafter"/>
</dbReference>
<accession>B7AP06</accession>
<dbReference type="Pfam" id="PF00356">
    <property type="entry name" value="LacI"/>
    <property type="match status" value="1"/>
</dbReference>
<evidence type="ECO:0000256" key="1">
    <source>
        <dbReference type="ARBA" id="ARBA00023015"/>
    </source>
</evidence>
<dbReference type="Gene3D" id="1.10.260.40">
    <property type="entry name" value="lambda repressor-like DNA-binding domains"/>
    <property type="match status" value="1"/>
</dbReference>
<dbReference type="InterPro" id="IPR001761">
    <property type="entry name" value="Peripla_BP/Lac1_sug-bd_dom"/>
</dbReference>
<reference evidence="5 6" key="1">
    <citation type="submission" date="2008-11" db="EMBL/GenBank/DDBJ databases">
        <title>Draft genome sequence of Bacteroides pectinophilus (ATCC 43243).</title>
        <authorList>
            <person name="Sudarsanam P."/>
            <person name="Ley R."/>
            <person name="Guruge J."/>
            <person name="Turnbaugh P.J."/>
            <person name="Mahowald M."/>
            <person name="Liep D."/>
            <person name="Gordon J."/>
        </authorList>
    </citation>
    <scope>NUCLEOTIDE SEQUENCE [LARGE SCALE GENOMIC DNA]</scope>
    <source>
        <strain evidence="5 6">ATCC 43243</strain>
    </source>
</reference>
<keyword evidence="3" id="KW-0804">Transcription</keyword>
<evidence type="ECO:0000256" key="3">
    <source>
        <dbReference type="ARBA" id="ARBA00023163"/>
    </source>
</evidence>
<dbReference type="PANTHER" id="PTHR30146:SF109">
    <property type="entry name" value="HTH-TYPE TRANSCRIPTIONAL REGULATOR GALS"/>
    <property type="match status" value="1"/>
</dbReference>
<dbReference type="Proteomes" id="UP000003136">
    <property type="component" value="Unassembled WGS sequence"/>
</dbReference>
<dbReference type="InterPro" id="IPR010982">
    <property type="entry name" value="Lambda_DNA-bd_dom_sf"/>
</dbReference>
<dbReference type="eggNOG" id="COG1609">
    <property type="taxonomic scope" value="Bacteria"/>
</dbReference>
<dbReference type="EMBL" id="ABVQ01000033">
    <property type="protein sequence ID" value="EEC58663.1"/>
    <property type="molecule type" value="Genomic_DNA"/>
</dbReference>
<dbReference type="STRING" id="483218.BACPEC_00410"/>
<dbReference type="SUPFAM" id="SSF47413">
    <property type="entry name" value="lambda repressor-like DNA-binding domains"/>
    <property type="match status" value="1"/>
</dbReference>
<keyword evidence="2" id="KW-0238">DNA-binding</keyword>
<dbReference type="AlphaFoldDB" id="B7AP06"/>
<dbReference type="GO" id="GO:0000976">
    <property type="term" value="F:transcription cis-regulatory region binding"/>
    <property type="evidence" value="ECO:0007669"/>
    <property type="project" value="TreeGrafter"/>
</dbReference>
<reference evidence="5 6" key="2">
    <citation type="submission" date="2008-11" db="EMBL/GenBank/DDBJ databases">
        <authorList>
            <person name="Fulton L."/>
            <person name="Clifton S."/>
            <person name="Fulton B."/>
            <person name="Xu J."/>
            <person name="Minx P."/>
            <person name="Pepin K.H."/>
            <person name="Johnson M."/>
            <person name="Bhonagiri V."/>
            <person name="Nash W.E."/>
            <person name="Mardis E.R."/>
            <person name="Wilson R.K."/>
        </authorList>
    </citation>
    <scope>NUCLEOTIDE SEQUENCE [LARGE SCALE GENOMIC DNA]</scope>
    <source>
        <strain evidence="5 6">ATCC 43243</strain>
    </source>
</reference>
<sequence length="342" mass="37373">MKGYDTMNIYDVSAKAGVSIATVSRVLNGNQSVSAKTRDKVLRVMDELGYTPNVFARGLGLNTMKTIGIMCTDSSDMYIANAIFYLQRELRNNGYDSMLCCTGGNLSSKQQSLELLMSKRVDAIIIVGSKFLSSNPDSDDNRYITDAAASLPIFLINGHLAGHNIYSIICNDYAAVYSVTSEMIKSGRTDIVYLYTSTSHSGLNKLMGYKDALSANDIEVRPNFIHLCTKNIIRAKEYLTHLHDSGEDFDAVITSDDSLAVGAVKYALASRISIPDELSIVGYNDSMLAICTEPEITSIDTRLEELCTTAVDRLMKVFSGSESESGETVIPANLVKRGTTDF</sequence>
<keyword evidence="6" id="KW-1185">Reference proteome</keyword>
<dbReference type="CDD" id="cd06267">
    <property type="entry name" value="PBP1_LacI_sugar_binding-like"/>
    <property type="match status" value="1"/>
</dbReference>
<dbReference type="PANTHER" id="PTHR30146">
    <property type="entry name" value="LACI-RELATED TRANSCRIPTIONAL REPRESSOR"/>
    <property type="match status" value="1"/>
</dbReference>
<keyword evidence="1" id="KW-0805">Transcription regulation</keyword>